<dbReference type="eggNOG" id="ENOG502QR8F">
    <property type="taxonomic scope" value="Eukaryota"/>
</dbReference>
<dbReference type="Gene3D" id="3.30.200.20">
    <property type="entry name" value="Phosphorylase Kinase, domain 1"/>
    <property type="match status" value="1"/>
</dbReference>
<dbReference type="InterPro" id="IPR032675">
    <property type="entry name" value="LRR_dom_sf"/>
</dbReference>
<dbReference type="Gene3D" id="1.10.510.10">
    <property type="entry name" value="Transferase(Phosphotransferase) domain 1"/>
    <property type="match status" value="2"/>
</dbReference>
<evidence type="ECO:0000313" key="7">
    <source>
        <dbReference type="EnsemblPlants" id="LPERR02G02720.1"/>
    </source>
</evidence>
<dbReference type="Gene3D" id="3.80.10.10">
    <property type="entry name" value="Ribonuclease Inhibitor"/>
    <property type="match status" value="1"/>
</dbReference>
<dbReference type="InterPro" id="IPR011009">
    <property type="entry name" value="Kinase-like_dom_sf"/>
</dbReference>
<keyword evidence="2" id="KW-0433">Leucine-rich repeat</keyword>
<dbReference type="Pfam" id="PF08263">
    <property type="entry name" value="LRRNT_2"/>
    <property type="match status" value="1"/>
</dbReference>
<evidence type="ECO:0000259" key="6">
    <source>
        <dbReference type="PROSITE" id="PS50011"/>
    </source>
</evidence>
<feature type="transmembrane region" description="Helical" evidence="5">
    <location>
        <begin position="362"/>
        <end position="383"/>
    </location>
</feature>
<feature type="domain" description="Protein kinase" evidence="6">
    <location>
        <begin position="727"/>
        <end position="984"/>
    </location>
</feature>
<dbReference type="EnsemblPlants" id="LPERR02G02720.1">
    <property type="protein sequence ID" value="LPERR02G02720.1"/>
    <property type="gene ID" value="LPERR02G02720"/>
</dbReference>
<dbReference type="PANTHER" id="PTHR48007">
    <property type="entry name" value="LEUCINE-RICH REPEAT RECEPTOR-LIKE PROTEIN KINASE PXC1"/>
    <property type="match status" value="1"/>
</dbReference>
<dbReference type="InterPro" id="IPR012871">
    <property type="entry name" value="DUF1668_ORYSA"/>
</dbReference>
<feature type="compositionally biased region" description="Low complexity" evidence="4">
    <location>
        <begin position="546"/>
        <end position="576"/>
    </location>
</feature>
<dbReference type="PANTHER" id="PTHR48007:SF3">
    <property type="entry name" value="PROTEIN KINASE DOMAIN-CONTAINING PROTEIN"/>
    <property type="match status" value="1"/>
</dbReference>
<dbReference type="GO" id="GO:0016020">
    <property type="term" value="C:membrane"/>
    <property type="evidence" value="ECO:0007669"/>
    <property type="project" value="UniProtKB-SubCell"/>
</dbReference>
<evidence type="ECO:0000256" key="1">
    <source>
        <dbReference type="ARBA" id="ARBA00004370"/>
    </source>
</evidence>
<dbReference type="InterPro" id="IPR001245">
    <property type="entry name" value="Ser-Thr/Tyr_kinase_cat_dom"/>
</dbReference>
<dbReference type="SUPFAM" id="SSF56112">
    <property type="entry name" value="Protein kinase-like (PK-like)"/>
    <property type="match status" value="1"/>
</dbReference>
<keyword evidence="8" id="KW-1185">Reference proteome</keyword>
<evidence type="ECO:0000313" key="8">
    <source>
        <dbReference type="Proteomes" id="UP000032180"/>
    </source>
</evidence>
<organism evidence="7 8">
    <name type="scientific">Leersia perrieri</name>
    <dbReference type="NCBI Taxonomy" id="77586"/>
    <lineage>
        <taxon>Eukaryota</taxon>
        <taxon>Viridiplantae</taxon>
        <taxon>Streptophyta</taxon>
        <taxon>Embryophyta</taxon>
        <taxon>Tracheophyta</taxon>
        <taxon>Spermatophyta</taxon>
        <taxon>Magnoliopsida</taxon>
        <taxon>Liliopsida</taxon>
        <taxon>Poales</taxon>
        <taxon>Poaceae</taxon>
        <taxon>BOP clade</taxon>
        <taxon>Oryzoideae</taxon>
        <taxon>Oryzeae</taxon>
        <taxon>Oryzinae</taxon>
        <taxon>Leersia</taxon>
    </lineage>
</organism>
<evidence type="ECO:0000256" key="5">
    <source>
        <dbReference type="SAM" id="Phobius"/>
    </source>
</evidence>
<reference evidence="7" key="3">
    <citation type="submission" date="2015-04" db="UniProtKB">
        <authorList>
            <consortium name="EnsemblPlants"/>
        </authorList>
    </citation>
    <scope>IDENTIFICATION</scope>
</reference>
<dbReference type="InterPro" id="IPR000719">
    <property type="entry name" value="Prot_kinase_dom"/>
</dbReference>
<dbReference type="STRING" id="77586.A0A0D9VBZ5"/>
<dbReference type="InterPro" id="IPR046959">
    <property type="entry name" value="PRK1-6/SRF4-like"/>
</dbReference>
<dbReference type="GO" id="GO:0004672">
    <property type="term" value="F:protein kinase activity"/>
    <property type="evidence" value="ECO:0007669"/>
    <property type="project" value="InterPro"/>
</dbReference>
<keyword evidence="5" id="KW-0812">Transmembrane</keyword>
<dbReference type="GO" id="GO:0005524">
    <property type="term" value="F:ATP binding"/>
    <property type="evidence" value="ECO:0007669"/>
    <property type="project" value="InterPro"/>
</dbReference>
<dbReference type="PROSITE" id="PS50011">
    <property type="entry name" value="PROTEIN_KINASE_DOM"/>
    <property type="match status" value="1"/>
</dbReference>
<dbReference type="Gramene" id="LPERR02G02720.1">
    <property type="protein sequence ID" value="LPERR02G02720.1"/>
    <property type="gene ID" value="LPERR02G02720"/>
</dbReference>
<accession>A0A0D9VBZ5</accession>
<keyword evidence="3" id="KW-0677">Repeat</keyword>
<comment type="subcellular location">
    <subcellularLocation>
        <location evidence="1">Membrane</location>
    </subcellularLocation>
</comment>
<feature type="transmembrane region" description="Helical" evidence="5">
    <location>
        <begin position="614"/>
        <end position="636"/>
    </location>
</feature>
<reference evidence="7 8" key="1">
    <citation type="submission" date="2012-08" db="EMBL/GenBank/DDBJ databases">
        <title>Oryza genome evolution.</title>
        <authorList>
            <person name="Wing R.A."/>
        </authorList>
    </citation>
    <scope>NUCLEOTIDE SEQUENCE</scope>
</reference>
<evidence type="ECO:0000256" key="2">
    <source>
        <dbReference type="ARBA" id="ARBA00022614"/>
    </source>
</evidence>
<name>A0A0D9VBZ5_9ORYZ</name>
<evidence type="ECO:0000256" key="4">
    <source>
        <dbReference type="SAM" id="MobiDB-lite"/>
    </source>
</evidence>
<sequence>MSVCFAPFSPSALDWIPAAVRVVFRKSQQLHSAAHGHVALVSPNTLATPLDAVAHSRNQLPCPVISFSPPLPMLGESQPMQFMLLGGRHNKLVATDRTGHNILYDPNENLVRSMHTLSMPKVSPVSVTVGDDDLCIFDNIQGPFTSGHDNSFHALIHDPCLVDDWRCRDLPPAPYEVVKSCHGGQIDAYAVVDGVEIWVSKREFGTYKFDMEIGEWGTIDVDWTLPFTWRAVYVPEHDLFYGLSSDPAVDNVLSASDLSGCEPERIILFPREYTAELFPDDDGMMQVSSHLVHLGSAKFCIARFFDNDDEDYQQLFVVFTAVEVERCDGGVPRLVKHKSEMYKLPNGVMYWCPKRSNMQFRLVIFVLVVFCSLQLLLAFPLPIPFFGPYTNQQDVDAINELYASLGSPNLHGWASSGGDPCMEEWQGVQCIGPNITEIELRDAGLGGKLSETLGKFRAITALDLSNNRIGGVIPQSLPPASQRQTPGFDGEAEFAFDNNNQLTGTLDVLGDLPLKDLNVENNIFSGPIPDKLLSIPKFLRNGNHFSIPSIPGSSPTPATTTPSIPGSPSTPAAAAPQYASNASHPPIYVIPATPHDSAHDDHRRHGKKVSPAKAAGFSVLAAGSLTIAVLVIVFAVSKRRRRGSFLDGEFLRGIEMSTPDWKGKMPLRQESAVVKADKEQSTVAEEKTVKGSISSHQNVQESLQSHLLQHRFTFFTVASLQQYTDSFSEQNLIRQTLFGKIYLAEHEDKKFAVLKLDDANARMPVDEFLMMVQRISELQHPNIEELEGCCVQHGQRLLVYKHFSDETLDDMLHIKQQLVSSNDHDHAKITLPWDARVAIAFEAAKALEYLHKGDQRQVVHQHFRPEHVLVDGEMRARVSGCGLAAATAAAWTAKGDVYSLGVVMLQLLTGRKPYESSRPRGERQLVPWASSRLHDLTALEKMADPRLGLSPPPATVRSMSRFADQEAEFRPAMSQVVQDLRRALQDAVDAGGGEQSGIEFSFKCK</sequence>
<proteinExistence type="predicted"/>
<dbReference type="Pfam" id="PF07893">
    <property type="entry name" value="DUF1668"/>
    <property type="match status" value="1"/>
</dbReference>
<dbReference type="AlphaFoldDB" id="A0A0D9VBZ5"/>
<dbReference type="HOGENOM" id="CLU_304920_0_0_1"/>
<dbReference type="Pfam" id="PF07714">
    <property type="entry name" value="PK_Tyr_Ser-Thr"/>
    <property type="match status" value="1"/>
</dbReference>
<dbReference type="SUPFAM" id="SSF52058">
    <property type="entry name" value="L domain-like"/>
    <property type="match status" value="1"/>
</dbReference>
<dbReference type="Proteomes" id="UP000032180">
    <property type="component" value="Chromosome 2"/>
</dbReference>
<dbReference type="InterPro" id="IPR013210">
    <property type="entry name" value="LRR_N_plant-typ"/>
</dbReference>
<feature type="region of interest" description="Disordered" evidence="4">
    <location>
        <begin position="546"/>
        <end position="609"/>
    </location>
</feature>
<evidence type="ECO:0000256" key="3">
    <source>
        <dbReference type="ARBA" id="ARBA00022737"/>
    </source>
</evidence>
<protein>
    <recommendedName>
        <fullName evidence="6">Protein kinase domain-containing protein</fullName>
    </recommendedName>
</protein>
<keyword evidence="5" id="KW-1133">Transmembrane helix</keyword>
<reference evidence="8" key="2">
    <citation type="submission" date="2013-12" db="EMBL/GenBank/DDBJ databases">
        <authorList>
            <person name="Yu Y."/>
            <person name="Lee S."/>
            <person name="de Baynast K."/>
            <person name="Wissotski M."/>
            <person name="Liu L."/>
            <person name="Talag J."/>
            <person name="Goicoechea J."/>
            <person name="Angelova A."/>
            <person name="Jetty R."/>
            <person name="Kudrna D."/>
            <person name="Golser W."/>
            <person name="Rivera L."/>
            <person name="Zhang J."/>
            <person name="Wing R."/>
        </authorList>
    </citation>
    <scope>NUCLEOTIDE SEQUENCE</scope>
</reference>
<keyword evidence="5" id="KW-0472">Membrane</keyword>